<proteinExistence type="predicted"/>
<accession>A0ABP6MZU1</accession>
<keyword evidence="2" id="KW-1185">Reference proteome</keyword>
<evidence type="ECO:0000313" key="1">
    <source>
        <dbReference type="EMBL" id="GAA3131797.1"/>
    </source>
</evidence>
<name>A0ABP6MZU1_9ACTN</name>
<sequence>MLLVACIIGASGGWISSHINHNDGPPSCAKNFIGVRADDAETRNKMVDCDTTVETWCDKHHPADGADCYVSVEETGEYTIGRD</sequence>
<dbReference type="Proteomes" id="UP001500893">
    <property type="component" value="Unassembled WGS sequence"/>
</dbReference>
<dbReference type="EMBL" id="BAAAVM010000021">
    <property type="protein sequence ID" value="GAA3131797.1"/>
    <property type="molecule type" value="Genomic_DNA"/>
</dbReference>
<protein>
    <recommendedName>
        <fullName evidence="3">Secreted protein</fullName>
    </recommendedName>
</protein>
<gene>
    <name evidence="1" type="ORF">GCM10010521_17120</name>
</gene>
<evidence type="ECO:0000313" key="2">
    <source>
        <dbReference type="Proteomes" id="UP001500893"/>
    </source>
</evidence>
<evidence type="ECO:0008006" key="3">
    <source>
        <dbReference type="Google" id="ProtNLM"/>
    </source>
</evidence>
<organism evidence="1 2">
    <name type="scientific">Streptomyces rameus</name>
    <dbReference type="NCBI Taxonomy" id="68261"/>
    <lineage>
        <taxon>Bacteria</taxon>
        <taxon>Bacillati</taxon>
        <taxon>Actinomycetota</taxon>
        <taxon>Actinomycetes</taxon>
        <taxon>Kitasatosporales</taxon>
        <taxon>Streptomycetaceae</taxon>
        <taxon>Streptomyces</taxon>
    </lineage>
</organism>
<reference evidence="2" key="1">
    <citation type="journal article" date="2019" name="Int. J. Syst. Evol. Microbiol.">
        <title>The Global Catalogue of Microorganisms (GCM) 10K type strain sequencing project: providing services to taxonomists for standard genome sequencing and annotation.</title>
        <authorList>
            <consortium name="The Broad Institute Genomics Platform"/>
            <consortium name="The Broad Institute Genome Sequencing Center for Infectious Disease"/>
            <person name="Wu L."/>
            <person name="Ma J."/>
        </authorList>
    </citation>
    <scope>NUCLEOTIDE SEQUENCE [LARGE SCALE GENOMIC DNA]</scope>
    <source>
        <strain evidence="2">JCM 11574</strain>
    </source>
</reference>
<comment type="caution">
    <text evidence="1">The sequence shown here is derived from an EMBL/GenBank/DDBJ whole genome shotgun (WGS) entry which is preliminary data.</text>
</comment>
<dbReference type="RefSeq" id="WP_345048455.1">
    <property type="nucleotide sequence ID" value="NZ_BAAAVM010000021.1"/>
</dbReference>